<name>A0A382UZP8_9ZZZZ</name>
<feature type="region of interest" description="Disordered" evidence="1">
    <location>
        <begin position="1"/>
        <end position="44"/>
    </location>
</feature>
<dbReference type="Pfam" id="PF00857">
    <property type="entry name" value="Isochorismatase"/>
    <property type="match status" value="1"/>
</dbReference>
<feature type="non-terminal residue" evidence="3">
    <location>
        <position position="1"/>
    </location>
</feature>
<evidence type="ECO:0000259" key="2">
    <source>
        <dbReference type="Pfam" id="PF00857"/>
    </source>
</evidence>
<dbReference type="AlphaFoldDB" id="A0A382UZP8"/>
<organism evidence="3">
    <name type="scientific">marine metagenome</name>
    <dbReference type="NCBI Taxonomy" id="408172"/>
    <lineage>
        <taxon>unclassified sequences</taxon>
        <taxon>metagenomes</taxon>
        <taxon>ecological metagenomes</taxon>
    </lineage>
</organism>
<dbReference type="SUPFAM" id="SSF52499">
    <property type="entry name" value="Isochorismatase-like hydrolases"/>
    <property type="match status" value="1"/>
</dbReference>
<feature type="domain" description="Isochorismatase-like" evidence="2">
    <location>
        <begin position="42"/>
        <end position="131"/>
    </location>
</feature>
<sequence>RYSHLVPDEAGPRRTGEGRDDWPPEEFRSKTGPYAELGRPQEARDEEFERIITERRVIDDVEPSEGDQVIFDGDQLHRLLHAREVYTLFYVGFAANMCVLHRDYGMRAMAARGYDVVLVRDATSAIEMADTLDNLEITAASVRDVEVGVGYSVLTGDLIESAEPA</sequence>
<evidence type="ECO:0000313" key="3">
    <source>
        <dbReference type="EMBL" id="SVD39647.1"/>
    </source>
</evidence>
<reference evidence="3" key="1">
    <citation type="submission" date="2018-05" db="EMBL/GenBank/DDBJ databases">
        <authorList>
            <person name="Lanie J.A."/>
            <person name="Ng W.-L."/>
            <person name="Kazmierczak K.M."/>
            <person name="Andrzejewski T.M."/>
            <person name="Davidsen T.M."/>
            <person name="Wayne K.J."/>
            <person name="Tettelin H."/>
            <person name="Glass J.I."/>
            <person name="Rusch D."/>
            <person name="Podicherti R."/>
            <person name="Tsui H.-C.T."/>
            <person name="Winkler M.E."/>
        </authorList>
    </citation>
    <scope>NUCLEOTIDE SEQUENCE</scope>
</reference>
<dbReference type="InterPro" id="IPR036380">
    <property type="entry name" value="Isochorismatase-like_sf"/>
</dbReference>
<protein>
    <recommendedName>
        <fullName evidence="2">Isochorismatase-like domain-containing protein</fullName>
    </recommendedName>
</protein>
<proteinExistence type="predicted"/>
<dbReference type="EMBL" id="UINC01148004">
    <property type="protein sequence ID" value="SVD39647.1"/>
    <property type="molecule type" value="Genomic_DNA"/>
</dbReference>
<gene>
    <name evidence="3" type="ORF">METZ01_LOCUS392501</name>
</gene>
<feature type="compositionally biased region" description="Basic and acidic residues" evidence="1">
    <location>
        <begin position="1"/>
        <end position="29"/>
    </location>
</feature>
<accession>A0A382UZP8</accession>
<dbReference type="InterPro" id="IPR000868">
    <property type="entry name" value="Isochorismatase-like_dom"/>
</dbReference>
<evidence type="ECO:0000256" key="1">
    <source>
        <dbReference type="SAM" id="MobiDB-lite"/>
    </source>
</evidence>
<dbReference type="Gene3D" id="3.40.50.850">
    <property type="entry name" value="Isochorismatase-like"/>
    <property type="match status" value="1"/>
</dbReference>